<reference evidence="4 6" key="1">
    <citation type="submission" date="2020-06" db="EMBL/GenBank/DDBJ databases">
        <title>Anoxygenic phototrophic Chloroflexota member uses a Type I reaction center.</title>
        <authorList>
            <person name="Tsuji J.M."/>
            <person name="Shaw N.A."/>
            <person name="Nagashima S."/>
            <person name="Venkiteswaran J."/>
            <person name="Schiff S.L."/>
            <person name="Hanada S."/>
            <person name="Tank M."/>
            <person name="Neufeld J.D."/>
        </authorList>
    </citation>
    <scope>NUCLEOTIDE SEQUENCE [LARGE SCALE GENOMIC DNA]</scope>
    <source>
        <strain evidence="4">L227-S17</strain>
    </source>
</reference>
<feature type="transmembrane region" description="Helical" evidence="1">
    <location>
        <begin position="290"/>
        <end position="312"/>
    </location>
</feature>
<dbReference type="InterPro" id="IPR027783">
    <property type="entry name" value="Bacterial_PH-related"/>
</dbReference>
<evidence type="ECO:0000256" key="1">
    <source>
        <dbReference type="SAM" id="Phobius"/>
    </source>
</evidence>
<feature type="domain" description="Bacterial Pleckstrin homology" evidence="3">
    <location>
        <begin position="201"/>
        <end position="261"/>
    </location>
</feature>
<keyword evidence="1" id="KW-0472">Membrane</keyword>
<dbReference type="EMBL" id="JACATZ010000003">
    <property type="protein sequence ID" value="NWJ48535.1"/>
    <property type="molecule type" value="Genomic_DNA"/>
</dbReference>
<protein>
    <submittedName>
        <fullName evidence="4">DUF1648 domain-containing protein</fullName>
    </submittedName>
    <submittedName>
        <fullName evidence="5">PH domain-containing protein</fullName>
    </submittedName>
</protein>
<name>A0A8T7M8S4_9CHLR</name>
<dbReference type="Proteomes" id="UP001431572">
    <property type="component" value="Chromosome 2"/>
</dbReference>
<sequence length="398" mass="44204">MKNWKPVSSWGGVIGIILTLLTVGLLGGMLWQTIVATQAPDSAGANFGTFGMGLLCFLLLAVLVGLAFRTFNFYRLRYSLDRNAIVIALGDRRQVIPLANIQHLLPANIVLSEIARQKVTPSQVIPNPEEVESVFASAEPVAEVVAEAKTTPEDEIAEAVVVHVADEKSTEAQTAQKVETPSPRKTPPFTVKGLLLPRLKPRMRLFSYWKGYYVNRGLLEPLGEIQFYSTVTLENTLIIRTASSVYALSPQDPQQFLIEYKLRKNLGATENVKEEIQGGLTLNHPLWHDWLGRSLIAVGVALNLLMFVYLLWRLPNLPDLVRLHFNKLGEVDRISSKGDVMWLPFVGLSAVLLNSIFGAVIHKRERILGLIFFGATLIVQFLLWIALFTVIAERGLGT</sequence>
<keyword evidence="1" id="KW-1133">Transmembrane helix</keyword>
<dbReference type="Proteomes" id="UP000521676">
    <property type="component" value="Unassembled WGS sequence"/>
</dbReference>
<evidence type="ECO:0000313" key="7">
    <source>
        <dbReference type="Proteomes" id="UP001431572"/>
    </source>
</evidence>
<dbReference type="RefSeq" id="WP_341470371.1">
    <property type="nucleotide sequence ID" value="NZ_CP128400.1"/>
</dbReference>
<feature type="transmembrane region" description="Helical" evidence="1">
    <location>
        <begin position="341"/>
        <end position="361"/>
    </location>
</feature>
<dbReference type="Pfam" id="PF07853">
    <property type="entry name" value="DUF1648"/>
    <property type="match status" value="1"/>
</dbReference>
<feature type="transmembrane region" description="Helical" evidence="1">
    <location>
        <begin position="368"/>
        <end position="392"/>
    </location>
</feature>
<keyword evidence="1" id="KW-0812">Transmembrane</keyword>
<feature type="transmembrane region" description="Helical" evidence="1">
    <location>
        <begin position="47"/>
        <end position="68"/>
    </location>
</feature>
<evidence type="ECO:0000259" key="2">
    <source>
        <dbReference type="Pfam" id="PF07853"/>
    </source>
</evidence>
<feature type="transmembrane region" description="Helical" evidence="1">
    <location>
        <begin position="12"/>
        <end position="35"/>
    </location>
</feature>
<gene>
    <name evidence="4" type="ORF">HXX08_21975</name>
    <name evidence="5" type="ORF">OZ401_004079</name>
</gene>
<dbReference type="EMBL" id="CP128400">
    <property type="protein sequence ID" value="WJW68467.1"/>
    <property type="molecule type" value="Genomic_DNA"/>
</dbReference>
<dbReference type="InterPro" id="IPR012867">
    <property type="entry name" value="DUF1648"/>
</dbReference>
<dbReference type="AlphaFoldDB" id="A0A8T7M8S4"/>
<keyword evidence="7" id="KW-1185">Reference proteome</keyword>
<proteinExistence type="predicted"/>
<evidence type="ECO:0000313" key="4">
    <source>
        <dbReference type="EMBL" id="NWJ48535.1"/>
    </source>
</evidence>
<evidence type="ECO:0000313" key="6">
    <source>
        <dbReference type="Proteomes" id="UP000521676"/>
    </source>
</evidence>
<accession>A0A8T7M8S4</accession>
<dbReference type="Pfam" id="PF10882">
    <property type="entry name" value="bPH_5"/>
    <property type="match status" value="1"/>
</dbReference>
<evidence type="ECO:0000259" key="3">
    <source>
        <dbReference type="Pfam" id="PF10882"/>
    </source>
</evidence>
<feature type="domain" description="DUF1648" evidence="2">
    <location>
        <begin position="302"/>
        <end position="347"/>
    </location>
</feature>
<organism evidence="4 6">
    <name type="scientific">Candidatus Chlorohelix allophototropha</name>
    <dbReference type="NCBI Taxonomy" id="3003348"/>
    <lineage>
        <taxon>Bacteria</taxon>
        <taxon>Bacillati</taxon>
        <taxon>Chloroflexota</taxon>
        <taxon>Chloroflexia</taxon>
        <taxon>Candidatus Chloroheliales</taxon>
        <taxon>Candidatus Chloroheliaceae</taxon>
        <taxon>Candidatus Chlorohelix</taxon>
    </lineage>
</organism>
<evidence type="ECO:0000313" key="5">
    <source>
        <dbReference type="EMBL" id="WJW68467.1"/>
    </source>
</evidence>
<reference evidence="5" key="2">
    <citation type="journal article" date="2024" name="Nature">
        <title>Anoxygenic phototroph of the Chloroflexota uses a type I reaction centre.</title>
        <authorList>
            <person name="Tsuji J.M."/>
            <person name="Shaw N.A."/>
            <person name="Nagashima S."/>
            <person name="Venkiteswaran J.J."/>
            <person name="Schiff S.L."/>
            <person name="Watanabe T."/>
            <person name="Fukui M."/>
            <person name="Hanada S."/>
            <person name="Tank M."/>
            <person name="Neufeld J.D."/>
        </authorList>
    </citation>
    <scope>NUCLEOTIDE SEQUENCE</scope>
    <source>
        <strain evidence="5">L227-S17</strain>
    </source>
</reference>